<reference evidence="8 9" key="4">
    <citation type="submission" date="2019-04" db="EMBL/GenBank/DDBJ databases">
        <authorList>
            <consortium name="Pathogen Informatics"/>
        </authorList>
    </citation>
    <scope>NUCLEOTIDE SEQUENCE [LARGE SCALE GENOMIC DNA]</scope>
    <source>
        <strain evidence="3 10">GPSC21</strain>
        <strain evidence="5 8">GPSC232</strain>
        <strain evidence="4 9">GPSC47</strain>
        <strain evidence="6 11">GPSC535</strain>
    </source>
</reference>
<reference evidence="1" key="2">
    <citation type="submission" date="2014-10" db="EMBL/GenBank/DDBJ databases">
        <title>Contrasting mechanisms driving short-term and long-term diversification of pneumococci.</title>
        <authorList>
            <person name="Croucher N.J."/>
            <person name="Coupland P.C."/>
            <person name="Stevenson A.E."/>
            <person name="Callendrello A."/>
            <person name="Bentley S.D."/>
            <person name="Hanage W.P."/>
        </authorList>
    </citation>
    <scope>NUCLEOTIDE SEQUENCE</scope>
    <source>
        <strain evidence="1">439699</strain>
    </source>
</reference>
<dbReference type="EMBL" id="LK020684">
    <property type="protein sequence ID" value="CDQ29960.1"/>
    <property type="molecule type" value="Genomic_DNA"/>
</dbReference>
<evidence type="ECO:0000313" key="5">
    <source>
        <dbReference type="EMBL" id="VRI35668.1"/>
    </source>
</evidence>
<dbReference type="EMBL" id="CABCSJ010000008">
    <property type="protein sequence ID" value="VST74052.1"/>
    <property type="molecule type" value="Genomic_DNA"/>
</dbReference>
<name>A0A098ANC3_STREE</name>
<organism evidence="1">
    <name type="scientific">Streptococcus pneumoniae</name>
    <dbReference type="NCBI Taxonomy" id="1313"/>
    <lineage>
        <taxon>Bacteria</taxon>
        <taxon>Bacillati</taxon>
        <taxon>Bacillota</taxon>
        <taxon>Bacilli</taxon>
        <taxon>Lactobacillales</taxon>
        <taxon>Streptococcaceae</taxon>
        <taxon>Streptococcus</taxon>
    </lineage>
</organism>
<dbReference type="Proteomes" id="UP000304540">
    <property type="component" value="Unassembled WGS sequence"/>
</dbReference>
<gene>
    <name evidence="2" type="ORF">ERS019209_00960</name>
    <name evidence="4" type="ORF">SAMEA2696453_01945</name>
    <name evidence="3" type="ORF">SAMEA3353631_00252</name>
    <name evidence="5" type="ORF">SAMEA3381574_01022</name>
    <name evidence="6" type="ORF">SAMEA3389245_01867</name>
</gene>
<dbReference type="RefSeq" id="WP_000478943.1">
    <property type="nucleotide sequence ID" value="NZ_CABFMK010000026.1"/>
</dbReference>
<dbReference type="EMBL" id="CAAULE010000021">
    <property type="protein sequence ID" value="VOG86497.1"/>
    <property type="molecule type" value="Genomic_DNA"/>
</dbReference>
<dbReference type="PATRIC" id="fig|1313.6472.peg.2217"/>
<evidence type="ECO:0000313" key="7">
    <source>
        <dbReference type="Proteomes" id="UP000048507"/>
    </source>
</evidence>
<dbReference type="Proteomes" id="UP000405447">
    <property type="component" value="Unassembled WGS sequence"/>
</dbReference>
<evidence type="ECO:0000313" key="10">
    <source>
        <dbReference type="Proteomes" id="UP000358702"/>
    </source>
</evidence>
<dbReference type="Proteomes" id="UP000048507">
    <property type="component" value="Unassembled WGS sequence"/>
</dbReference>
<evidence type="ECO:0000313" key="4">
    <source>
        <dbReference type="EMBL" id="VOG86497.1"/>
    </source>
</evidence>
<evidence type="ECO:0000313" key="9">
    <source>
        <dbReference type="Proteomes" id="UP000312530"/>
    </source>
</evidence>
<evidence type="ECO:0000313" key="2">
    <source>
        <dbReference type="EMBL" id="CEX63360.1"/>
    </source>
</evidence>
<evidence type="ECO:0000313" key="1">
    <source>
        <dbReference type="EMBL" id="CDQ29960.1"/>
    </source>
</evidence>
<dbReference type="EMBL" id="CFFA01000008">
    <property type="protein sequence ID" value="CEX63360.1"/>
    <property type="molecule type" value="Genomic_DNA"/>
</dbReference>
<accession>A0A098ANC3</accession>
<dbReference type="Proteomes" id="UP000358702">
    <property type="component" value="Unassembled WGS sequence"/>
</dbReference>
<dbReference type="EMBL" id="CABABW010000007">
    <property type="protein sequence ID" value="VRI35668.1"/>
    <property type="molecule type" value="Genomic_DNA"/>
</dbReference>
<sequence length="112" mass="12889">MFLKQSRLKPYPMRRFEKTVTEEGVAKEGYAKEAETVRLELWPASSKLQSELYGERVNDILNANANKSATIKVKDGVCIDSQTEVTHRVISKKVYTHHQVLELERVRATRGR</sequence>
<reference evidence="1" key="1">
    <citation type="submission" date="2014-04" db="EMBL/GenBank/DDBJ databases">
        <authorList>
            <person name="Croucher N."/>
        </authorList>
    </citation>
    <scope>NUCLEOTIDE SEQUENCE</scope>
    <source>
        <strain evidence="1">439699</strain>
    </source>
</reference>
<dbReference type="EMBL" id="CAANCB010000001">
    <property type="protein sequence ID" value="VKB48334.1"/>
    <property type="molecule type" value="Genomic_DNA"/>
</dbReference>
<evidence type="ECO:0000313" key="8">
    <source>
        <dbReference type="Proteomes" id="UP000304540"/>
    </source>
</evidence>
<proteinExistence type="predicted"/>
<protein>
    <submittedName>
        <fullName evidence="1">Putative prophage protein</fullName>
    </submittedName>
</protein>
<evidence type="ECO:0000313" key="6">
    <source>
        <dbReference type="EMBL" id="VST74052.1"/>
    </source>
</evidence>
<evidence type="ECO:0000313" key="11">
    <source>
        <dbReference type="Proteomes" id="UP000405447"/>
    </source>
</evidence>
<reference evidence="2 7" key="3">
    <citation type="submission" date="2015-03" db="EMBL/GenBank/DDBJ databases">
        <authorList>
            <consortium name="Pathogen Informatics"/>
            <person name="Murphy D."/>
        </authorList>
    </citation>
    <scope>NUCLEOTIDE SEQUENCE [LARGE SCALE GENOMIC DNA]</scope>
    <source>
        <strain evidence="2">SMRU51</strain>
        <strain evidence="7">type strain: N</strain>
    </source>
</reference>
<evidence type="ECO:0000313" key="3">
    <source>
        <dbReference type="EMBL" id="VKB48334.1"/>
    </source>
</evidence>
<dbReference type="AlphaFoldDB" id="A0A098ANC3"/>
<dbReference type="Proteomes" id="UP000312530">
    <property type="component" value="Unassembled WGS sequence"/>
</dbReference>